<organism evidence="2 3">
    <name type="scientific">Paenibacillus eucommiae</name>
    <dbReference type="NCBI Taxonomy" id="1355755"/>
    <lineage>
        <taxon>Bacteria</taxon>
        <taxon>Bacillati</taxon>
        <taxon>Bacillota</taxon>
        <taxon>Bacilli</taxon>
        <taxon>Bacillales</taxon>
        <taxon>Paenibacillaceae</taxon>
        <taxon>Paenibacillus</taxon>
    </lineage>
</organism>
<dbReference type="EMBL" id="JAGGLB010000003">
    <property type="protein sequence ID" value="MBP1989556.1"/>
    <property type="molecule type" value="Genomic_DNA"/>
</dbReference>
<dbReference type="Pfam" id="PF14285">
    <property type="entry name" value="DUF4367"/>
    <property type="match status" value="1"/>
</dbReference>
<feature type="domain" description="DUF4367" evidence="1">
    <location>
        <begin position="19"/>
        <end position="94"/>
    </location>
</feature>
<evidence type="ECO:0000313" key="2">
    <source>
        <dbReference type="EMBL" id="MBP1989556.1"/>
    </source>
</evidence>
<sequence length="95" mass="11273">MDIRLHYFYQDAEFMLGIQQFKATRYTILEKESTSPDYIVEKVFINNHLGRFSPWWKTRGENGGFLCWIQEGTYIKMDSFSLTKDEMIQLAESMG</sequence>
<keyword evidence="3" id="KW-1185">Reference proteome</keyword>
<dbReference type="InterPro" id="IPR025377">
    <property type="entry name" value="DUF4367"/>
</dbReference>
<reference evidence="2 3" key="1">
    <citation type="submission" date="2021-03" db="EMBL/GenBank/DDBJ databases">
        <title>Genomic Encyclopedia of Type Strains, Phase IV (KMG-IV): sequencing the most valuable type-strain genomes for metagenomic binning, comparative biology and taxonomic classification.</title>
        <authorList>
            <person name="Goeker M."/>
        </authorList>
    </citation>
    <scope>NUCLEOTIDE SEQUENCE [LARGE SCALE GENOMIC DNA]</scope>
    <source>
        <strain evidence="2 3">DSM 26048</strain>
    </source>
</reference>
<protein>
    <recommendedName>
        <fullName evidence="1">DUF4367 domain-containing protein</fullName>
    </recommendedName>
</protein>
<name>A0ABS4IPR2_9BACL</name>
<gene>
    <name evidence="2" type="ORF">J2Z66_001154</name>
</gene>
<accession>A0ABS4IPR2</accession>
<proteinExistence type="predicted"/>
<dbReference type="RefSeq" id="WP_209970394.1">
    <property type="nucleotide sequence ID" value="NZ_JAGGLB010000003.1"/>
</dbReference>
<comment type="caution">
    <text evidence="2">The sequence shown here is derived from an EMBL/GenBank/DDBJ whole genome shotgun (WGS) entry which is preliminary data.</text>
</comment>
<evidence type="ECO:0000313" key="3">
    <source>
        <dbReference type="Proteomes" id="UP001519287"/>
    </source>
</evidence>
<dbReference type="Proteomes" id="UP001519287">
    <property type="component" value="Unassembled WGS sequence"/>
</dbReference>
<evidence type="ECO:0000259" key="1">
    <source>
        <dbReference type="Pfam" id="PF14285"/>
    </source>
</evidence>